<dbReference type="InterPro" id="IPR029069">
    <property type="entry name" value="HotDog_dom_sf"/>
</dbReference>
<protein>
    <recommendedName>
        <fullName evidence="3">3-hydroxylacyl-ACP dehydratase</fullName>
    </recommendedName>
</protein>
<dbReference type="RefSeq" id="WP_133251319.1">
    <property type="nucleotide sequence ID" value="NZ_CP177354.1"/>
</dbReference>
<evidence type="ECO:0000313" key="2">
    <source>
        <dbReference type="Proteomes" id="UP000248090"/>
    </source>
</evidence>
<dbReference type="EMBL" id="LAPT01000055">
    <property type="protein sequence ID" value="PXF30984.1"/>
    <property type="molecule type" value="Genomic_DNA"/>
</dbReference>
<accession>A0ABX5LWJ6</accession>
<keyword evidence="2" id="KW-1185">Reference proteome</keyword>
<evidence type="ECO:0008006" key="3">
    <source>
        <dbReference type="Google" id="ProtNLM"/>
    </source>
</evidence>
<dbReference type="SUPFAM" id="SSF54637">
    <property type="entry name" value="Thioesterase/thiol ester dehydrase-isomerase"/>
    <property type="match status" value="1"/>
</dbReference>
<dbReference type="InterPro" id="IPR016776">
    <property type="entry name" value="ApeP-like_dehydratase"/>
</dbReference>
<reference evidence="1 2" key="1">
    <citation type="submission" date="2015-03" db="EMBL/GenBank/DDBJ databases">
        <authorList>
            <person name="Krishnan R."/>
            <person name="Midha S."/>
            <person name="Patil P.B."/>
            <person name="Rameshkumar N."/>
        </authorList>
    </citation>
    <scope>NUCLEOTIDE SEQUENCE [LARGE SCALE GENOMIC DNA]</scope>
    <source>
        <strain evidence="1 2">L1E11</strain>
    </source>
</reference>
<comment type="caution">
    <text evidence="1">The sequence shown here is derived from an EMBL/GenBank/DDBJ whole genome shotgun (WGS) entry which is preliminary data.</text>
</comment>
<dbReference type="CDD" id="cd01289">
    <property type="entry name" value="FabA_like"/>
    <property type="match status" value="1"/>
</dbReference>
<proteinExistence type="predicted"/>
<dbReference type="PIRSF" id="PIRSF020565">
    <property type="entry name" value="3Ho_Ac_ACP_DH_prd"/>
    <property type="match status" value="1"/>
</dbReference>
<organism evidence="1 2">
    <name type="scientific">Pokkaliibacter plantistimulans</name>
    <dbReference type="NCBI Taxonomy" id="1635171"/>
    <lineage>
        <taxon>Bacteria</taxon>
        <taxon>Pseudomonadati</taxon>
        <taxon>Pseudomonadota</taxon>
        <taxon>Gammaproteobacteria</taxon>
        <taxon>Oceanospirillales</taxon>
        <taxon>Balneatrichaceae</taxon>
        <taxon>Pokkaliibacter</taxon>
    </lineage>
</organism>
<name>A0ABX5LWJ6_9GAMM</name>
<sequence length="156" mass="17084">MKPTFSVTEVVPQSATMSLLSELADYGDGWLETRVHINPSTLFLQAEGVPGWIGIEYMAQTIGAHAGLLERQQGRAPEIGFLVGTRRYLCSKPWFLLGETLTIRAEQSYRADNGLMVFECEIRIDDAQVASAALNVYQPDDVAGYVAGEVSGEVNE</sequence>
<gene>
    <name evidence="1" type="ORF">WH50_12135</name>
</gene>
<dbReference type="Gene3D" id="3.10.129.10">
    <property type="entry name" value="Hotdog Thioesterase"/>
    <property type="match status" value="1"/>
</dbReference>
<dbReference type="Pfam" id="PF22817">
    <property type="entry name" value="ApeP-like"/>
    <property type="match status" value="1"/>
</dbReference>
<dbReference type="Proteomes" id="UP000248090">
    <property type="component" value="Unassembled WGS sequence"/>
</dbReference>
<evidence type="ECO:0000313" key="1">
    <source>
        <dbReference type="EMBL" id="PXF30984.1"/>
    </source>
</evidence>